<feature type="region of interest" description="Disordered" evidence="1">
    <location>
        <begin position="25"/>
        <end position="104"/>
    </location>
</feature>
<feature type="compositionally biased region" description="Gly residues" evidence="1">
    <location>
        <begin position="42"/>
        <end position="54"/>
    </location>
</feature>
<proteinExistence type="predicted"/>
<dbReference type="AlphaFoldDB" id="A0A2T7NYT3"/>
<reference evidence="2 3" key="1">
    <citation type="submission" date="2018-04" db="EMBL/GenBank/DDBJ databases">
        <title>The genome of golden apple snail Pomacea canaliculata provides insight into stress tolerance and invasive adaptation.</title>
        <authorList>
            <person name="Liu C."/>
            <person name="Liu B."/>
            <person name="Ren Y."/>
            <person name="Zhang Y."/>
            <person name="Wang H."/>
            <person name="Li S."/>
            <person name="Jiang F."/>
            <person name="Yin L."/>
            <person name="Zhang G."/>
            <person name="Qian W."/>
            <person name="Fan W."/>
        </authorList>
    </citation>
    <scope>NUCLEOTIDE SEQUENCE [LARGE SCALE GENOMIC DNA]</scope>
    <source>
        <strain evidence="2">SZHN2017</strain>
        <tissue evidence="2">Muscle</tissue>
    </source>
</reference>
<name>A0A2T7NYT3_POMCA</name>
<gene>
    <name evidence="2" type="ORF">C0Q70_14008</name>
</gene>
<protein>
    <submittedName>
        <fullName evidence="2">Uncharacterized protein</fullName>
    </submittedName>
</protein>
<accession>A0A2T7NYT3</accession>
<evidence type="ECO:0000313" key="3">
    <source>
        <dbReference type="Proteomes" id="UP000245119"/>
    </source>
</evidence>
<dbReference type="EMBL" id="PZQS01000008">
    <property type="protein sequence ID" value="PVD26337.1"/>
    <property type="molecule type" value="Genomic_DNA"/>
</dbReference>
<feature type="compositionally biased region" description="Polar residues" evidence="1">
    <location>
        <begin position="93"/>
        <end position="104"/>
    </location>
</feature>
<evidence type="ECO:0000256" key="1">
    <source>
        <dbReference type="SAM" id="MobiDB-lite"/>
    </source>
</evidence>
<sequence>MRRKRLAVFGWDPLLTDHTGVQWTEPMRCSRTRETDSTKAGSAGGGGSGNGGSSNAGNITPPPPSGQCASPKVKAKSPTHSSSGSPGMGYKTSPMTTTPPNGSAMSIGAAGSIWNPASIPTAIPPVNDFLGSPSCMQRAAPYPHMTSHTGQGATAAYQPQSYHNHYYSNMADYLSPMQIPVSANPHSHAQASHHTHANVMSLGNGQVTQMTSHYGGLSANGNGLGVRGPASGDCLEYNPKDPNTWAGPRFQVL</sequence>
<dbReference type="STRING" id="400727.A0A2T7NYT3"/>
<organism evidence="2 3">
    <name type="scientific">Pomacea canaliculata</name>
    <name type="common">Golden apple snail</name>
    <dbReference type="NCBI Taxonomy" id="400727"/>
    <lineage>
        <taxon>Eukaryota</taxon>
        <taxon>Metazoa</taxon>
        <taxon>Spiralia</taxon>
        <taxon>Lophotrochozoa</taxon>
        <taxon>Mollusca</taxon>
        <taxon>Gastropoda</taxon>
        <taxon>Caenogastropoda</taxon>
        <taxon>Architaenioglossa</taxon>
        <taxon>Ampullarioidea</taxon>
        <taxon>Ampullariidae</taxon>
        <taxon>Pomacea</taxon>
    </lineage>
</organism>
<dbReference type="OrthoDB" id="6159439at2759"/>
<comment type="caution">
    <text evidence="2">The sequence shown here is derived from an EMBL/GenBank/DDBJ whole genome shotgun (WGS) entry which is preliminary data.</text>
</comment>
<keyword evidence="3" id="KW-1185">Reference proteome</keyword>
<dbReference type="Proteomes" id="UP000245119">
    <property type="component" value="Linkage Group LG8"/>
</dbReference>
<evidence type="ECO:0000313" key="2">
    <source>
        <dbReference type="EMBL" id="PVD26337.1"/>
    </source>
</evidence>